<accession>A0A101PTT4</accession>
<protein>
    <recommendedName>
        <fullName evidence="3">N-acetyltransferase domain-containing protein</fullName>
    </recommendedName>
</protein>
<evidence type="ECO:0000313" key="2">
    <source>
        <dbReference type="Proteomes" id="UP000053398"/>
    </source>
</evidence>
<dbReference type="RefSeq" id="WP_059266281.1">
    <property type="nucleotide sequence ID" value="NZ_KQ948370.1"/>
</dbReference>
<dbReference type="InterPro" id="IPR016181">
    <property type="entry name" value="Acyl_CoA_acyltransferase"/>
</dbReference>
<dbReference type="AlphaFoldDB" id="A0A101PTT4"/>
<dbReference type="Gene3D" id="3.40.630.30">
    <property type="match status" value="1"/>
</dbReference>
<dbReference type="SUPFAM" id="SSF55729">
    <property type="entry name" value="Acyl-CoA N-acyltransferases (Nat)"/>
    <property type="match status" value="1"/>
</dbReference>
<reference evidence="1 2" key="1">
    <citation type="submission" date="2015-10" db="EMBL/GenBank/DDBJ databases">
        <title>Draft genome sequence of Streptomyces corchorusii DSM 40340, type strain for the species Streptomyces corchorusii.</title>
        <authorList>
            <person name="Ruckert C."/>
            <person name="Winkler A."/>
            <person name="Kalinowski J."/>
            <person name="Kampfer P."/>
            <person name="Glaeser S."/>
        </authorList>
    </citation>
    <scope>NUCLEOTIDE SEQUENCE [LARGE SCALE GENOMIC DNA]</scope>
    <source>
        <strain evidence="1 2">DSM 40340</strain>
    </source>
</reference>
<name>A0A101PTT4_STRCK</name>
<gene>
    <name evidence="1" type="ORF">AQJ11_37595</name>
</gene>
<organism evidence="1 2">
    <name type="scientific">Streptomyces corchorusii</name>
    <name type="common">Streptomyces chibaensis</name>
    <dbReference type="NCBI Taxonomy" id="1903"/>
    <lineage>
        <taxon>Bacteria</taxon>
        <taxon>Bacillati</taxon>
        <taxon>Actinomycetota</taxon>
        <taxon>Actinomycetes</taxon>
        <taxon>Kitasatosporales</taxon>
        <taxon>Streptomycetaceae</taxon>
        <taxon>Streptomyces</taxon>
    </lineage>
</organism>
<evidence type="ECO:0000313" key="1">
    <source>
        <dbReference type="EMBL" id="KUN17580.1"/>
    </source>
</evidence>
<proteinExistence type="predicted"/>
<evidence type="ECO:0008006" key="3">
    <source>
        <dbReference type="Google" id="ProtNLM"/>
    </source>
</evidence>
<comment type="caution">
    <text evidence="1">The sequence shown here is derived from an EMBL/GenBank/DDBJ whole genome shotgun (WGS) entry which is preliminary data.</text>
</comment>
<sequence>MTASEDLYEAGSGDSAADDAGWVQDLVRGLKRSMPPDGLLGLDLAADDHLLELRYLRVSIGHRGDGHATRVLARLCAEADARGLVLACTPTDEFGADRTRLEALYRRHGFVPVDPAHRLSEHTWQRPRKMTDKSAS</sequence>
<dbReference type="Proteomes" id="UP000053398">
    <property type="component" value="Unassembled WGS sequence"/>
</dbReference>
<dbReference type="EMBL" id="LMWP01000048">
    <property type="protein sequence ID" value="KUN17580.1"/>
    <property type="molecule type" value="Genomic_DNA"/>
</dbReference>
<keyword evidence="2" id="KW-1185">Reference proteome</keyword>